<feature type="signal peptide" evidence="1">
    <location>
        <begin position="1"/>
        <end position="23"/>
    </location>
</feature>
<accession>A0A1M5K568</accession>
<evidence type="ECO:0008006" key="4">
    <source>
        <dbReference type="Google" id="ProtNLM"/>
    </source>
</evidence>
<name>A0A1M5K568_SALEC</name>
<keyword evidence="3" id="KW-1185">Reference proteome</keyword>
<dbReference type="OrthoDB" id="638356at2"/>
<keyword evidence="1" id="KW-0732">Signal</keyword>
<dbReference type="STRING" id="1073325.SAMN05444483_11347"/>
<protein>
    <recommendedName>
        <fullName evidence="4">MetA-pathway of phenol degradation</fullName>
    </recommendedName>
</protein>
<evidence type="ECO:0000313" key="3">
    <source>
        <dbReference type="Proteomes" id="UP000183945"/>
    </source>
</evidence>
<dbReference type="RefSeq" id="WP_139277112.1">
    <property type="nucleotide sequence ID" value="NZ_FQVT01000013.1"/>
</dbReference>
<reference evidence="3" key="1">
    <citation type="submission" date="2016-11" db="EMBL/GenBank/DDBJ databases">
        <authorList>
            <person name="Varghese N."/>
            <person name="Submissions S."/>
        </authorList>
    </citation>
    <scope>NUCLEOTIDE SEQUENCE [LARGE SCALE GENOMIC DNA]</scope>
    <source>
        <strain evidence="3">DSM 24579</strain>
    </source>
</reference>
<dbReference type="Proteomes" id="UP000183945">
    <property type="component" value="Unassembled WGS sequence"/>
</dbReference>
<proteinExistence type="predicted"/>
<feature type="chain" id="PRO_5012431912" description="MetA-pathway of phenol degradation" evidence="1">
    <location>
        <begin position="24"/>
        <end position="267"/>
    </location>
</feature>
<evidence type="ECO:0000313" key="2">
    <source>
        <dbReference type="EMBL" id="SHG47841.1"/>
    </source>
</evidence>
<evidence type="ECO:0000256" key="1">
    <source>
        <dbReference type="SAM" id="SignalP"/>
    </source>
</evidence>
<gene>
    <name evidence="2" type="ORF">SAMN05444483_11347</name>
</gene>
<dbReference type="EMBL" id="FQVT01000013">
    <property type="protein sequence ID" value="SHG47841.1"/>
    <property type="molecule type" value="Genomic_DNA"/>
</dbReference>
<dbReference type="AlphaFoldDB" id="A0A1M5K568"/>
<sequence length="267" mass="30251">MKLLKLYSMCIICTLSIGSHIYAQNDSDETKTGFPNVKLGVQNMFYWRGAPLSVFSTEEHTPTPLITGEFNYTKGAFTAGFWTGQSFSSEGYKNASYYVNFKHKNFQLSIWDIYTYSGVAETKSKNFFNFKNEKTQHFIDLNASYEFKKVPISIYLASIIYGRDGALINNDYENRYSTYLKLNYNLKVANGYSFDFYISGAGALNNIDDTNFYETAEASHPYGISEIGITAHKSLKLSKNYSTPISVGAIFSPMNKRLDGLITIEFL</sequence>
<organism evidence="2 3">
    <name type="scientific">Salegentibacter echinorum</name>
    <dbReference type="NCBI Taxonomy" id="1073325"/>
    <lineage>
        <taxon>Bacteria</taxon>
        <taxon>Pseudomonadati</taxon>
        <taxon>Bacteroidota</taxon>
        <taxon>Flavobacteriia</taxon>
        <taxon>Flavobacteriales</taxon>
        <taxon>Flavobacteriaceae</taxon>
        <taxon>Salegentibacter</taxon>
    </lineage>
</organism>